<sequence>MSNVYLHIMRLSILTVLCLVVLVQYNIATSKVKLIKSKFFCSGAWKLIFVGVAGNGKSIYDRWHEKHHYHCCELRYGCLRRGRSHLFLDYKPKQHLRSPLIDDWRRLSIRKVQA</sequence>
<evidence type="ECO:0000313" key="1">
    <source>
        <dbReference type="EMBL" id="KAJ8306869.1"/>
    </source>
</evidence>
<organism evidence="1 2">
    <name type="scientific">Tegillarca granosa</name>
    <name type="common">Malaysian cockle</name>
    <name type="synonym">Anadara granosa</name>
    <dbReference type="NCBI Taxonomy" id="220873"/>
    <lineage>
        <taxon>Eukaryota</taxon>
        <taxon>Metazoa</taxon>
        <taxon>Spiralia</taxon>
        <taxon>Lophotrochozoa</taxon>
        <taxon>Mollusca</taxon>
        <taxon>Bivalvia</taxon>
        <taxon>Autobranchia</taxon>
        <taxon>Pteriomorphia</taxon>
        <taxon>Arcoida</taxon>
        <taxon>Arcoidea</taxon>
        <taxon>Arcidae</taxon>
        <taxon>Tegillarca</taxon>
    </lineage>
</organism>
<protein>
    <submittedName>
        <fullName evidence="1">Uncharacterized protein</fullName>
    </submittedName>
</protein>
<name>A0ABQ9EPG1_TEGGR</name>
<reference evidence="1 2" key="1">
    <citation type="submission" date="2022-12" db="EMBL/GenBank/DDBJ databases">
        <title>Chromosome-level genome of Tegillarca granosa.</title>
        <authorList>
            <person name="Kim J."/>
        </authorList>
    </citation>
    <scope>NUCLEOTIDE SEQUENCE [LARGE SCALE GENOMIC DNA]</scope>
    <source>
        <strain evidence="1">Teg-2019</strain>
        <tissue evidence="1">Adductor muscle</tissue>
    </source>
</reference>
<comment type="caution">
    <text evidence="1">The sequence shown here is derived from an EMBL/GenBank/DDBJ whole genome shotgun (WGS) entry which is preliminary data.</text>
</comment>
<accession>A0ABQ9EPG1</accession>
<gene>
    <name evidence="1" type="ORF">KUTeg_014953</name>
</gene>
<dbReference type="Proteomes" id="UP001217089">
    <property type="component" value="Unassembled WGS sequence"/>
</dbReference>
<dbReference type="EMBL" id="JARBDR010000793">
    <property type="protein sequence ID" value="KAJ8306869.1"/>
    <property type="molecule type" value="Genomic_DNA"/>
</dbReference>
<keyword evidence="2" id="KW-1185">Reference proteome</keyword>
<proteinExistence type="predicted"/>
<evidence type="ECO:0000313" key="2">
    <source>
        <dbReference type="Proteomes" id="UP001217089"/>
    </source>
</evidence>